<dbReference type="InterPro" id="IPR029044">
    <property type="entry name" value="Nucleotide-diphossugar_trans"/>
</dbReference>
<accession>A0ABP0QZM4</accession>
<feature type="signal peptide" evidence="1">
    <location>
        <begin position="1"/>
        <end position="22"/>
    </location>
</feature>
<proteinExistence type="predicted"/>
<dbReference type="SUPFAM" id="SSF53448">
    <property type="entry name" value="Nucleotide-diphospho-sugar transferases"/>
    <property type="match status" value="1"/>
</dbReference>
<reference evidence="2 3" key="1">
    <citation type="submission" date="2024-02" db="EMBL/GenBank/DDBJ databases">
        <authorList>
            <person name="Chen Y."/>
            <person name="Shah S."/>
            <person name="Dougan E. K."/>
            <person name="Thang M."/>
            <person name="Chan C."/>
        </authorList>
    </citation>
    <scope>NUCLEOTIDE SEQUENCE [LARGE SCALE GENOMIC DNA]</scope>
</reference>
<sequence length="1045" mass="117435">MWSWSFQQLFLLICIYLQLAKSIETGHHHRPTLLRHEISSDGLVQQMPNVQPQREDPERQHCSDCCNDGQKNVACADVEACAATMAAGRYALVFSFVGKMGLEAVPFLESAKAAANLANKADILILMTQRDAQDINLSAHKLFQKEGVQVHVVEWALPPRMKYTKRENWCGEKDLIRLHALGLDDYDAVAYFDNDIEFQGDILPILRCASAGNFLTTNGGLGEALNVGFFALKPHRLLLKAAEDFAQEADYSELTGWAKEGWKPCGGYYVGGECGQGFFHTLFYKRQRILQQKMLEAGQNWTALQIDKCVWNYQTSFQCPKSFHCSNVRVHHKPMKPGSDPHECLKSKYSKVARTSYLADARSARSAALAQGVLPVRRFGFYFPVHDQVQGVVEVLKSARHFYPEAPIYMLQDGGSIDFGPLCRMQRFNCIFQRAPGENSRWNPHSWFARMRDATEILRSEYVIYLEPDVKITRRHHIDPKHDAGGVYDNFNPRMSAETKDYLEGLGRERDPCFSISWTHFGLCGGSYFRSEAILDAFKPQNILRIDWQRLSAKEGDKTMSSDFAMLVALSARAWTVYPWEETAQHFNDAPSDPADLLSFRKQWPACNESAAFQHNHKELYHATIADDERAAIAHFTDHVLDTTCHGCVWYKDGSPRSVLSIPSRPPDAEGVNLNLARPSHCDGPRHVGSLLADPGYIRNAGSVELPFAGSAGLPLAEHQPPWLLKKDVLVEDGRDKDGGGILVVQPVFMEAGPLWGTLQSRPRWLRSILATNRFHVRRYGHAMVIRWLPSQPQLLEWQRQQCGELSEKDCTQKNERENFNWEKHRMLEDYLKSSQNFSYVMMLDADAALVRHEHDILAAMADQLTTHHRDVFLTNEDWLANGAKRINGGVIFAKNSQWSKDLFQDTTEAHVLGPRGLKSWRIGIQNHQCSSNEQICLNDAMAASSDMGAHALLASGIQYNRGACTLHHCGEPITDHDALRMGLDDSQLEVLHFMGDHTMADKVLCDGSIDFTGGGSSGYGCSQRGSLLAVNSSAVGEEAVFLCC</sequence>
<organism evidence="2 3">
    <name type="scientific">Durusdinium trenchii</name>
    <dbReference type="NCBI Taxonomy" id="1381693"/>
    <lineage>
        <taxon>Eukaryota</taxon>
        <taxon>Sar</taxon>
        <taxon>Alveolata</taxon>
        <taxon>Dinophyceae</taxon>
        <taxon>Suessiales</taxon>
        <taxon>Symbiodiniaceae</taxon>
        <taxon>Durusdinium</taxon>
    </lineage>
</organism>
<evidence type="ECO:0000256" key="1">
    <source>
        <dbReference type="SAM" id="SignalP"/>
    </source>
</evidence>
<dbReference type="Proteomes" id="UP001642484">
    <property type="component" value="Unassembled WGS sequence"/>
</dbReference>
<comment type="caution">
    <text evidence="2">The sequence shown here is derived from an EMBL/GenBank/DDBJ whole genome shotgun (WGS) entry which is preliminary data.</text>
</comment>
<dbReference type="EMBL" id="CAXAMN010025062">
    <property type="protein sequence ID" value="CAK9092362.1"/>
    <property type="molecule type" value="Genomic_DNA"/>
</dbReference>
<keyword evidence="3" id="KW-1185">Reference proteome</keyword>
<evidence type="ECO:0000313" key="3">
    <source>
        <dbReference type="Proteomes" id="UP001642484"/>
    </source>
</evidence>
<protein>
    <recommendedName>
        <fullName evidence="4">Nucleotide-diphospho-sugar transferase domain-containing protein</fullName>
    </recommendedName>
</protein>
<evidence type="ECO:0000313" key="2">
    <source>
        <dbReference type="EMBL" id="CAK9092362.1"/>
    </source>
</evidence>
<gene>
    <name evidence="2" type="ORF">CCMP2556_LOCUS44221</name>
</gene>
<feature type="chain" id="PRO_5047437234" description="Nucleotide-diphospho-sugar transferase domain-containing protein" evidence="1">
    <location>
        <begin position="23"/>
        <end position="1045"/>
    </location>
</feature>
<keyword evidence="1" id="KW-0732">Signal</keyword>
<dbReference type="Gene3D" id="3.90.550.10">
    <property type="entry name" value="Spore Coat Polysaccharide Biosynthesis Protein SpsA, Chain A"/>
    <property type="match status" value="2"/>
</dbReference>
<name>A0ABP0QZM4_9DINO</name>
<evidence type="ECO:0008006" key="4">
    <source>
        <dbReference type="Google" id="ProtNLM"/>
    </source>
</evidence>